<reference evidence="2 3" key="1">
    <citation type="submission" date="2020-10" db="EMBL/GenBank/DDBJ databases">
        <title>Olsenella immobilis sp.nov., isolated from the mud in a fermentation cellar used for the production of Chinese strong-flavoured liquor.</title>
        <authorList>
            <person name="Lu L."/>
        </authorList>
    </citation>
    <scope>NUCLEOTIDE SEQUENCE [LARGE SCALE GENOMIC DNA]</scope>
    <source>
        <strain evidence="2 3">LZLJ-2</strain>
    </source>
</reference>
<dbReference type="EMBL" id="CP063767">
    <property type="protein sequence ID" value="QOY60014.1"/>
    <property type="molecule type" value="Genomic_DNA"/>
</dbReference>
<dbReference type="KEGG" id="tio:INP52_06190"/>
<dbReference type="InterPro" id="IPR021683">
    <property type="entry name" value="DUF3267"/>
</dbReference>
<dbReference type="Pfam" id="PF11667">
    <property type="entry name" value="DUF3267"/>
    <property type="match status" value="1"/>
</dbReference>
<feature type="transmembrane region" description="Helical" evidence="1">
    <location>
        <begin position="109"/>
        <end position="129"/>
    </location>
</feature>
<evidence type="ECO:0000313" key="2">
    <source>
        <dbReference type="EMBL" id="QOY60014.1"/>
    </source>
</evidence>
<feature type="transmembrane region" description="Helical" evidence="1">
    <location>
        <begin position="51"/>
        <end position="68"/>
    </location>
</feature>
<name>A0A7S7M796_9ACTN</name>
<gene>
    <name evidence="2" type="ORF">INP52_06190</name>
</gene>
<protein>
    <submittedName>
        <fullName evidence="2">DUF3267 domain-containing protein</fullName>
    </submittedName>
</protein>
<evidence type="ECO:0000256" key="1">
    <source>
        <dbReference type="SAM" id="Phobius"/>
    </source>
</evidence>
<keyword evidence="1" id="KW-0812">Transmembrane</keyword>
<keyword evidence="1" id="KW-1133">Transmembrane helix</keyword>
<keyword evidence="1" id="KW-0472">Membrane</keyword>
<dbReference type="RefSeq" id="WP_194370034.1">
    <property type="nucleotide sequence ID" value="NZ_CP063767.1"/>
</dbReference>
<dbReference type="Proteomes" id="UP000593735">
    <property type="component" value="Chromosome"/>
</dbReference>
<feature type="transmembrane region" description="Helical" evidence="1">
    <location>
        <begin position="24"/>
        <end position="45"/>
    </location>
</feature>
<organism evidence="2 3">
    <name type="scientific">Thermophilibacter immobilis</name>
    <dbReference type="NCBI Taxonomy" id="2779519"/>
    <lineage>
        <taxon>Bacteria</taxon>
        <taxon>Bacillati</taxon>
        <taxon>Actinomycetota</taxon>
        <taxon>Coriobacteriia</taxon>
        <taxon>Coriobacteriales</taxon>
        <taxon>Atopobiaceae</taxon>
        <taxon>Thermophilibacter</taxon>
    </lineage>
</organism>
<keyword evidence="3" id="KW-1185">Reference proteome</keyword>
<dbReference type="AlphaFoldDB" id="A0A7S7M796"/>
<sequence>MRTIVDIDVLGDAVLQARITRWSVAILVAGLALAVVVGMLAGVGPRGLLDPWWWLALAAGSLAALPAHELVHAVAFKLACPGCRVSFGHQDAFLYTRTDGACATRARMVCVLLAPAVVVTGALAAIALVAGRPVLAVLLAFVHLSGSSGDLLMACETLRESACTHVRDTEFGITLLSDIDSDHEEAS</sequence>
<evidence type="ECO:0000313" key="3">
    <source>
        <dbReference type="Proteomes" id="UP000593735"/>
    </source>
</evidence>
<accession>A0A7S7M796</accession>
<proteinExistence type="predicted"/>